<sequence>MDLAVGESSRRVRRDRFELLAALISAPSFPPLLRDDIIDFPPDHSVYGWGCGVDGCERTIRYDNSRYCANHELEWNAADTAGMKRDEFESQAQPLIPETGIDIGRCVICPQQPAVQSETKLCFRHYQLWRRSGKTTGAAFKRWRKSQHQYPSDGSCRCLVCPEAAMSPLGLCEQHRQRYQRDDRPGNARLPYRWGEKFESQGMSVEVLYDAESAFKEWCRNADPIYRIGRLNLTGMAPLARAELKWGMHVHAQIRDRTNWNIFDLQLVANIIRRQQFLSMADLEANLTDDLNLAASTLSKVAHVCRETIKALRVIYYSPDDSKVAGFIETDHFGRRFPDSASTWDLTRIPQRWLRDLLWEHLAESLRSEACPRTRGRFDSWRRGCVELGAFLEIDAPRGGHVPEKLTSRSVERFVADQRNRERHGLPSLVTVGNDKKPSKVTTVTRRIVFQSVRQVMLRAMESGRAAQVGIDHGFVLAFPKAGNDPKRSRSPFTDEVAKALADEANLAEFAAIYDPNDRGLRDIWEIIIMTGRRVSEVLNLRLDCIGRYGSFPMLWHDQTKVGNYNEAIRIPEMLFSRIERRQAATKARFERKHGRLPEASEQTAMALFPTHIRNTGDDRGVSYQFFSQCFRAWVRDLDLPSTVVHQARHTLATNLLRAGANLAQIRRYLGQVSDRMAEHYAQVSHSDLEDVLQSVWVAGPGSARPGELLSGSKLLTLEEAQALALDLSRRSTPTEGGFCTFQPVVNGAACPWKLDCENCANFVLSGADLLYWRRKQQQWRSISERAPDDATADYLHRVFEPTARAIAGLERALAALGLLDEALALDMRRPQDYFHRVWSINFRANDLAGVDDTQADRFSAETESAGTSESA</sequence>
<evidence type="ECO:0000259" key="4">
    <source>
        <dbReference type="PROSITE" id="PS51898"/>
    </source>
</evidence>
<keyword evidence="2" id="KW-0238">DNA-binding</keyword>
<dbReference type="GO" id="GO:0003677">
    <property type="term" value="F:DNA binding"/>
    <property type="evidence" value="ECO:0007669"/>
    <property type="project" value="UniProtKB-KW"/>
</dbReference>
<dbReference type="InterPro" id="IPR011010">
    <property type="entry name" value="DNA_brk_join_enz"/>
</dbReference>
<dbReference type="EMBL" id="LZLC01000245">
    <property type="protein sequence ID" value="OBJ36594.1"/>
    <property type="molecule type" value="Genomic_DNA"/>
</dbReference>
<evidence type="ECO:0000313" key="5">
    <source>
        <dbReference type="EMBL" id="OBJ36594.1"/>
    </source>
</evidence>
<dbReference type="PROSITE" id="PS51898">
    <property type="entry name" value="TYR_RECOMBINASE"/>
    <property type="match status" value="1"/>
</dbReference>
<comment type="similarity">
    <text evidence="1">Belongs to the 'phage' integrase family.</text>
</comment>
<organism evidence="5 6">
    <name type="scientific">Mycolicibacterium mucogenicum</name>
    <name type="common">Mycobacterium mucogenicum</name>
    <dbReference type="NCBI Taxonomy" id="56689"/>
    <lineage>
        <taxon>Bacteria</taxon>
        <taxon>Bacillati</taxon>
        <taxon>Actinomycetota</taxon>
        <taxon>Actinomycetes</taxon>
        <taxon>Mycobacteriales</taxon>
        <taxon>Mycobacteriaceae</taxon>
        <taxon>Mycolicibacterium</taxon>
    </lineage>
</organism>
<dbReference type="Pfam" id="PF00589">
    <property type="entry name" value="Phage_integrase"/>
    <property type="match status" value="1"/>
</dbReference>
<reference evidence="5 6" key="1">
    <citation type="submission" date="2016-06" db="EMBL/GenBank/DDBJ databases">
        <authorList>
            <person name="Kjaerup R.B."/>
            <person name="Dalgaard T.S."/>
            <person name="Juul-Madsen H.R."/>
        </authorList>
    </citation>
    <scope>NUCLEOTIDE SEQUENCE [LARGE SCALE GENOMIC DNA]</scope>
    <source>
        <strain evidence="5 6">1127319.6</strain>
    </source>
</reference>
<dbReference type="PANTHER" id="PTHR30349:SF41">
    <property type="entry name" value="INTEGRASE_RECOMBINASE PROTEIN MJ0367-RELATED"/>
    <property type="match status" value="1"/>
</dbReference>
<dbReference type="SUPFAM" id="SSF56349">
    <property type="entry name" value="DNA breaking-rejoining enzymes"/>
    <property type="match status" value="1"/>
</dbReference>
<dbReference type="Proteomes" id="UP000093898">
    <property type="component" value="Unassembled WGS sequence"/>
</dbReference>
<dbReference type="GO" id="GO:0006310">
    <property type="term" value="P:DNA recombination"/>
    <property type="evidence" value="ECO:0007669"/>
    <property type="project" value="UniProtKB-KW"/>
</dbReference>
<dbReference type="InterPro" id="IPR002104">
    <property type="entry name" value="Integrase_catalytic"/>
</dbReference>
<dbReference type="GO" id="GO:0015074">
    <property type="term" value="P:DNA integration"/>
    <property type="evidence" value="ECO:0007669"/>
    <property type="project" value="InterPro"/>
</dbReference>
<protein>
    <recommendedName>
        <fullName evidence="4">Tyr recombinase domain-containing protein</fullName>
    </recommendedName>
</protein>
<evidence type="ECO:0000256" key="3">
    <source>
        <dbReference type="ARBA" id="ARBA00023172"/>
    </source>
</evidence>
<evidence type="ECO:0000256" key="2">
    <source>
        <dbReference type="ARBA" id="ARBA00023125"/>
    </source>
</evidence>
<dbReference type="CDD" id="cd00397">
    <property type="entry name" value="DNA_BRE_C"/>
    <property type="match status" value="1"/>
</dbReference>
<feature type="domain" description="Tyr recombinase" evidence="4">
    <location>
        <begin position="488"/>
        <end position="694"/>
    </location>
</feature>
<keyword evidence="3" id="KW-0233">DNA recombination</keyword>
<dbReference type="Gene3D" id="1.10.443.10">
    <property type="entry name" value="Intergrase catalytic core"/>
    <property type="match status" value="1"/>
</dbReference>
<comment type="caution">
    <text evidence="5">The sequence shown here is derived from an EMBL/GenBank/DDBJ whole genome shotgun (WGS) entry which is preliminary data.</text>
</comment>
<proteinExistence type="inferred from homology"/>
<name>A0A1A3GML5_MYCMU</name>
<dbReference type="PANTHER" id="PTHR30349">
    <property type="entry name" value="PHAGE INTEGRASE-RELATED"/>
    <property type="match status" value="1"/>
</dbReference>
<evidence type="ECO:0000256" key="1">
    <source>
        <dbReference type="ARBA" id="ARBA00008857"/>
    </source>
</evidence>
<accession>A0A1A3GML5</accession>
<dbReference type="AlphaFoldDB" id="A0A1A3GML5"/>
<evidence type="ECO:0000313" key="6">
    <source>
        <dbReference type="Proteomes" id="UP000093898"/>
    </source>
</evidence>
<gene>
    <name evidence="5" type="ORF">A5630_06830</name>
</gene>
<dbReference type="InterPro" id="IPR013762">
    <property type="entry name" value="Integrase-like_cat_sf"/>
</dbReference>
<dbReference type="InterPro" id="IPR050090">
    <property type="entry name" value="Tyrosine_recombinase_XerCD"/>
</dbReference>